<dbReference type="Proteomes" id="UP000281549">
    <property type="component" value="Unassembled WGS sequence"/>
</dbReference>
<sequence>MISENEFVEWMKSQGFSDKFYAFVKENGLCFESIYSYTKEDLKEFLDIGRRAMGVDQAPRKLERGDRRWLLDNIEVDKLFHVFQTIESIDNDEDFVENIPVIDLFTV</sequence>
<proteinExistence type="predicted"/>
<evidence type="ECO:0008006" key="3">
    <source>
        <dbReference type="Google" id="ProtNLM"/>
    </source>
</evidence>
<name>A0A4P9YAF2_ROZAC</name>
<protein>
    <recommendedName>
        <fullName evidence="3">SAM domain-containing protein</fullName>
    </recommendedName>
</protein>
<dbReference type="AlphaFoldDB" id="A0A4P9YAF2"/>
<accession>A0A4P9YAF2</accession>
<gene>
    <name evidence="1" type="ORF">ROZALSC1DRAFT_25511</name>
</gene>
<organism evidence="1 2">
    <name type="scientific">Rozella allomycis (strain CSF55)</name>
    <dbReference type="NCBI Taxonomy" id="988480"/>
    <lineage>
        <taxon>Eukaryota</taxon>
        <taxon>Fungi</taxon>
        <taxon>Fungi incertae sedis</taxon>
        <taxon>Cryptomycota</taxon>
        <taxon>Cryptomycota incertae sedis</taxon>
        <taxon>Rozella</taxon>
    </lineage>
</organism>
<evidence type="ECO:0000313" key="1">
    <source>
        <dbReference type="EMBL" id="RKP16233.1"/>
    </source>
</evidence>
<evidence type="ECO:0000313" key="2">
    <source>
        <dbReference type="Proteomes" id="UP000281549"/>
    </source>
</evidence>
<dbReference type="EMBL" id="ML006792">
    <property type="protein sequence ID" value="RKP16233.1"/>
    <property type="molecule type" value="Genomic_DNA"/>
</dbReference>
<reference evidence="2" key="1">
    <citation type="journal article" date="2018" name="Nat. Microbiol.">
        <title>Leveraging single-cell genomics to expand the fungal tree of life.</title>
        <authorList>
            <person name="Ahrendt S.R."/>
            <person name="Quandt C.A."/>
            <person name="Ciobanu D."/>
            <person name="Clum A."/>
            <person name="Salamov A."/>
            <person name="Andreopoulos B."/>
            <person name="Cheng J.F."/>
            <person name="Woyke T."/>
            <person name="Pelin A."/>
            <person name="Henrissat B."/>
            <person name="Reynolds N.K."/>
            <person name="Benny G.L."/>
            <person name="Smith M.E."/>
            <person name="James T.Y."/>
            <person name="Grigoriev I.V."/>
        </authorList>
    </citation>
    <scope>NUCLEOTIDE SEQUENCE [LARGE SCALE GENOMIC DNA]</scope>
    <source>
        <strain evidence="2">CSF55</strain>
    </source>
</reference>